<comment type="subcellular location">
    <subcellularLocation>
        <location evidence="1">Membrane</location>
        <topology evidence="1">Multi-pass membrane protein</topology>
    </subcellularLocation>
</comment>
<feature type="transmembrane region" description="Helical" evidence="5">
    <location>
        <begin position="52"/>
        <end position="80"/>
    </location>
</feature>
<dbReference type="Proteomes" id="UP001214441">
    <property type="component" value="Unassembled WGS sequence"/>
</dbReference>
<name>A0ABT6ZQV9_9ACTN</name>
<feature type="signal peptide" evidence="6">
    <location>
        <begin position="1"/>
        <end position="20"/>
    </location>
</feature>
<feature type="transmembrane region" description="Helical" evidence="5">
    <location>
        <begin position="92"/>
        <end position="114"/>
    </location>
</feature>
<dbReference type="Pfam" id="PF13564">
    <property type="entry name" value="DoxX_2"/>
    <property type="match status" value="1"/>
</dbReference>
<organism evidence="7 8">
    <name type="scientific">Streptomyces iconiensis</name>
    <dbReference type="NCBI Taxonomy" id="1384038"/>
    <lineage>
        <taxon>Bacteria</taxon>
        <taxon>Bacillati</taxon>
        <taxon>Actinomycetota</taxon>
        <taxon>Actinomycetes</taxon>
        <taxon>Kitasatosporales</taxon>
        <taxon>Streptomycetaceae</taxon>
        <taxon>Streptomyces</taxon>
    </lineage>
</organism>
<proteinExistence type="predicted"/>
<dbReference type="RefSeq" id="WP_274039265.1">
    <property type="nucleotide sequence ID" value="NZ_JANCPR020000004.1"/>
</dbReference>
<reference evidence="7 8" key="1">
    <citation type="submission" date="2023-05" db="EMBL/GenBank/DDBJ databases">
        <title>Streptantibioticus silvisoli sp. nov., acidotolerant actinomycetes 1 from pine litter.</title>
        <authorList>
            <person name="Swiecimska M."/>
            <person name="Golinska P."/>
            <person name="Sangal V."/>
            <person name="Wachnowicz B."/>
            <person name="Goodfellow M."/>
        </authorList>
    </citation>
    <scope>NUCLEOTIDE SEQUENCE [LARGE SCALE GENOMIC DNA]</scope>
    <source>
        <strain evidence="7 8">DSM 42109</strain>
    </source>
</reference>
<evidence type="ECO:0000256" key="1">
    <source>
        <dbReference type="ARBA" id="ARBA00004141"/>
    </source>
</evidence>
<accession>A0ABT6ZQV9</accession>
<evidence type="ECO:0000256" key="4">
    <source>
        <dbReference type="ARBA" id="ARBA00023136"/>
    </source>
</evidence>
<keyword evidence="2 5" id="KW-0812">Transmembrane</keyword>
<keyword evidence="4 5" id="KW-0472">Membrane</keyword>
<evidence type="ECO:0000256" key="3">
    <source>
        <dbReference type="ARBA" id="ARBA00022989"/>
    </source>
</evidence>
<protein>
    <submittedName>
        <fullName evidence="7">DoxX family protein</fullName>
    </submittedName>
</protein>
<dbReference type="EMBL" id="JANCPR020000004">
    <property type="protein sequence ID" value="MDJ1131445.1"/>
    <property type="molecule type" value="Genomic_DNA"/>
</dbReference>
<sequence length="116" mass="11792">MFTAYMAVTIAAILANAASAAADQARVRYVLNNSAEVGVPHSWLTPLAALKALAAVGLLLGLLGVPLVGTAAAAGLVALFVGALTVHTRARVFYNIAFPAGYFALAVATLVLALTR</sequence>
<evidence type="ECO:0000313" key="8">
    <source>
        <dbReference type="Proteomes" id="UP001214441"/>
    </source>
</evidence>
<keyword evidence="6" id="KW-0732">Signal</keyword>
<keyword evidence="3 5" id="KW-1133">Transmembrane helix</keyword>
<feature type="chain" id="PRO_5045172390" evidence="6">
    <location>
        <begin position="21"/>
        <end position="116"/>
    </location>
</feature>
<keyword evidence="8" id="KW-1185">Reference proteome</keyword>
<evidence type="ECO:0000313" key="7">
    <source>
        <dbReference type="EMBL" id="MDJ1131445.1"/>
    </source>
</evidence>
<dbReference type="InterPro" id="IPR032808">
    <property type="entry name" value="DoxX"/>
</dbReference>
<evidence type="ECO:0000256" key="5">
    <source>
        <dbReference type="SAM" id="Phobius"/>
    </source>
</evidence>
<evidence type="ECO:0000256" key="6">
    <source>
        <dbReference type="SAM" id="SignalP"/>
    </source>
</evidence>
<evidence type="ECO:0000256" key="2">
    <source>
        <dbReference type="ARBA" id="ARBA00022692"/>
    </source>
</evidence>
<gene>
    <name evidence="7" type="ORF">NMN56_005630</name>
</gene>
<comment type="caution">
    <text evidence="7">The sequence shown here is derived from an EMBL/GenBank/DDBJ whole genome shotgun (WGS) entry which is preliminary data.</text>
</comment>